<gene>
    <name evidence="2" type="ORF">QO014_004433</name>
</gene>
<feature type="compositionally biased region" description="Basic and acidic residues" evidence="1">
    <location>
        <begin position="1"/>
        <end position="15"/>
    </location>
</feature>
<evidence type="ECO:0000313" key="2">
    <source>
        <dbReference type="EMBL" id="MDQ0440020.1"/>
    </source>
</evidence>
<proteinExistence type="predicted"/>
<dbReference type="Proteomes" id="UP001241603">
    <property type="component" value="Unassembled WGS sequence"/>
</dbReference>
<comment type="caution">
    <text evidence="2">The sequence shown here is derived from an EMBL/GenBank/DDBJ whole genome shotgun (WGS) entry which is preliminary data.</text>
</comment>
<dbReference type="RefSeq" id="WP_266350904.1">
    <property type="nucleotide sequence ID" value="NZ_JAPKNG010000007.1"/>
</dbReference>
<accession>A0ABU0HE50</accession>
<dbReference type="Pfam" id="PF11455">
    <property type="entry name" value="MazE-like"/>
    <property type="match status" value="1"/>
</dbReference>
<reference evidence="2 3" key="1">
    <citation type="submission" date="2023-07" db="EMBL/GenBank/DDBJ databases">
        <title>Genomic Encyclopedia of Type Strains, Phase IV (KMG-IV): sequencing the most valuable type-strain genomes for metagenomic binning, comparative biology and taxonomic classification.</title>
        <authorList>
            <person name="Goeker M."/>
        </authorList>
    </citation>
    <scope>NUCLEOTIDE SEQUENCE [LARGE SCALE GENOMIC DNA]</scope>
    <source>
        <strain evidence="2 3">B6-8</strain>
    </source>
</reference>
<evidence type="ECO:0000313" key="3">
    <source>
        <dbReference type="Proteomes" id="UP001241603"/>
    </source>
</evidence>
<dbReference type="InterPro" id="IPR021558">
    <property type="entry name" value="MazE-like"/>
</dbReference>
<evidence type="ECO:0000256" key="1">
    <source>
        <dbReference type="SAM" id="MobiDB-lite"/>
    </source>
</evidence>
<protein>
    <recommendedName>
        <fullName evidence="4">DUF3018 family protein</fullName>
    </recommendedName>
</protein>
<sequence length="73" mass="8523">MSPAEKRKANRERVQAHRARMRAQGMKLVQIWVHDTSSPEYLAEARRQSLLVAQSPHEAEEQAFIDEISYLKF</sequence>
<dbReference type="EMBL" id="JAUSVO010000007">
    <property type="protein sequence ID" value="MDQ0440020.1"/>
    <property type="molecule type" value="Genomic_DNA"/>
</dbReference>
<name>A0ABU0HE50_9HYPH</name>
<feature type="region of interest" description="Disordered" evidence="1">
    <location>
        <begin position="1"/>
        <end position="21"/>
    </location>
</feature>
<evidence type="ECO:0008006" key="4">
    <source>
        <dbReference type="Google" id="ProtNLM"/>
    </source>
</evidence>
<organism evidence="2 3">
    <name type="scientific">Kaistia dalseonensis</name>
    <dbReference type="NCBI Taxonomy" id="410840"/>
    <lineage>
        <taxon>Bacteria</taxon>
        <taxon>Pseudomonadati</taxon>
        <taxon>Pseudomonadota</taxon>
        <taxon>Alphaproteobacteria</taxon>
        <taxon>Hyphomicrobiales</taxon>
        <taxon>Kaistiaceae</taxon>
        <taxon>Kaistia</taxon>
    </lineage>
</organism>
<keyword evidence="3" id="KW-1185">Reference proteome</keyword>